<dbReference type="RefSeq" id="WP_117546216.1">
    <property type="nucleotide sequence ID" value="NZ_QVME01000001.1"/>
</dbReference>
<dbReference type="Pfam" id="PF04545">
    <property type="entry name" value="Sigma70_r4"/>
    <property type="match status" value="1"/>
</dbReference>
<dbReference type="GO" id="GO:0003677">
    <property type="term" value="F:DNA binding"/>
    <property type="evidence" value="ECO:0007669"/>
    <property type="project" value="UniProtKB-KW"/>
</dbReference>
<proteinExistence type="predicted"/>
<reference evidence="6 7" key="1">
    <citation type="submission" date="2018-08" db="EMBL/GenBank/DDBJ databases">
        <title>A genome reference for cultivated species of the human gut microbiota.</title>
        <authorList>
            <person name="Zou Y."/>
            <person name="Xue W."/>
            <person name="Luo G."/>
        </authorList>
    </citation>
    <scope>NUCLEOTIDE SEQUENCE [LARGE SCALE GENOMIC DNA]</scope>
    <source>
        <strain evidence="6 7">TF05-12AC</strain>
    </source>
</reference>
<dbReference type="EMBL" id="QVME01000001">
    <property type="protein sequence ID" value="RGE70391.1"/>
    <property type="molecule type" value="Genomic_DNA"/>
</dbReference>
<dbReference type="GO" id="GO:0006352">
    <property type="term" value="P:DNA-templated transcription initiation"/>
    <property type="evidence" value="ECO:0007669"/>
    <property type="project" value="InterPro"/>
</dbReference>
<dbReference type="Proteomes" id="UP000260828">
    <property type="component" value="Unassembled WGS sequence"/>
</dbReference>
<evidence type="ECO:0000313" key="6">
    <source>
        <dbReference type="EMBL" id="RGE70391.1"/>
    </source>
</evidence>
<accession>A0A3E3ITX3</accession>
<evidence type="ECO:0000256" key="2">
    <source>
        <dbReference type="ARBA" id="ARBA00023082"/>
    </source>
</evidence>
<evidence type="ECO:0000256" key="3">
    <source>
        <dbReference type="ARBA" id="ARBA00023125"/>
    </source>
</evidence>
<dbReference type="GO" id="GO:0016987">
    <property type="term" value="F:sigma factor activity"/>
    <property type="evidence" value="ECO:0007669"/>
    <property type="project" value="UniProtKB-KW"/>
</dbReference>
<name>A0A3E3ITX3_9FIRM</name>
<sequence length="145" mass="16964">MKEKINRKETKIYTIPVERTRVQVTREVYQAYYGFERHLRTLEEKDTRNGTVRYSDLDTEETLGEEMIPDLDAPAVETDAVTHVMREALREALTQLPEADCCLIQMLFYEGKTIRQAAQTLGLPTMTIHYRKEQALKKLRKLLES</sequence>
<dbReference type="SUPFAM" id="SSF88659">
    <property type="entry name" value="Sigma3 and sigma4 domains of RNA polymerase sigma factors"/>
    <property type="match status" value="1"/>
</dbReference>
<protein>
    <submittedName>
        <fullName evidence="6">Sigma-70 family RNA polymerase sigma factor</fullName>
    </submittedName>
</protein>
<evidence type="ECO:0000256" key="4">
    <source>
        <dbReference type="ARBA" id="ARBA00023163"/>
    </source>
</evidence>
<comment type="caution">
    <text evidence="6">The sequence shown here is derived from an EMBL/GenBank/DDBJ whole genome shotgun (WGS) entry which is preliminary data.</text>
</comment>
<keyword evidence="4" id="KW-0804">Transcription</keyword>
<keyword evidence="1" id="KW-0805">Transcription regulation</keyword>
<gene>
    <name evidence="6" type="ORF">DXC40_04920</name>
</gene>
<evidence type="ECO:0000256" key="1">
    <source>
        <dbReference type="ARBA" id="ARBA00023015"/>
    </source>
</evidence>
<dbReference type="InterPro" id="IPR036388">
    <property type="entry name" value="WH-like_DNA-bd_sf"/>
</dbReference>
<keyword evidence="3" id="KW-0238">DNA-binding</keyword>
<feature type="domain" description="RNA polymerase sigma-70 region 4" evidence="5">
    <location>
        <begin position="92"/>
        <end position="141"/>
    </location>
</feature>
<dbReference type="InterPro" id="IPR013324">
    <property type="entry name" value="RNA_pol_sigma_r3/r4-like"/>
</dbReference>
<dbReference type="InterPro" id="IPR007630">
    <property type="entry name" value="RNA_pol_sigma70_r4"/>
</dbReference>
<dbReference type="PANTHER" id="PTHR30385">
    <property type="entry name" value="SIGMA FACTOR F FLAGELLAR"/>
    <property type="match status" value="1"/>
</dbReference>
<dbReference type="AlphaFoldDB" id="A0A3E3ITX3"/>
<keyword evidence="2" id="KW-0731">Sigma factor</keyword>
<evidence type="ECO:0000313" key="7">
    <source>
        <dbReference type="Proteomes" id="UP000260828"/>
    </source>
</evidence>
<organism evidence="6 7">
    <name type="scientific">Anaerotruncus colihominis</name>
    <dbReference type="NCBI Taxonomy" id="169435"/>
    <lineage>
        <taxon>Bacteria</taxon>
        <taxon>Bacillati</taxon>
        <taxon>Bacillota</taxon>
        <taxon>Clostridia</taxon>
        <taxon>Eubacteriales</taxon>
        <taxon>Oscillospiraceae</taxon>
        <taxon>Anaerotruncus</taxon>
    </lineage>
</organism>
<dbReference type="Gene3D" id="1.10.10.10">
    <property type="entry name" value="Winged helix-like DNA-binding domain superfamily/Winged helix DNA-binding domain"/>
    <property type="match status" value="1"/>
</dbReference>
<evidence type="ECO:0000259" key="5">
    <source>
        <dbReference type="Pfam" id="PF04545"/>
    </source>
</evidence>